<feature type="transmembrane region" description="Helical" evidence="1">
    <location>
        <begin position="58"/>
        <end position="80"/>
    </location>
</feature>
<feature type="transmembrane region" description="Helical" evidence="1">
    <location>
        <begin position="35"/>
        <end position="52"/>
    </location>
</feature>
<dbReference type="Gene3D" id="3.30.565.10">
    <property type="entry name" value="Histidine kinase-like ATPase, C-terminal domain"/>
    <property type="match status" value="1"/>
</dbReference>
<dbReference type="EMBL" id="ACBZ01000124">
    <property type="protein sequence ID" value="EEG48794.1"/>
    <property type="molecule type" value="Genomic_DNA"/>
</dbReference>
<feature type="transmembrane region" description="Helical" evidence="1">
    <location>
        <begin position="87"/>
        <end position="110"/>
    </location>
</feature>
<keyword evidence="1" id="KW-0472">Membrane</keyword>
<reference evidence="3 4" key="1">
    <citation type="submission" date="2009-01" db="EMBL/GenBank/DDBJ databases">
        <authorList>
            <person name="Fulton L."/>
            <person name="Clifton S."/>
            <person name="Fulton B."/>
            <person name="Xu J."/>
            <person name="Minx P."/>
            <person name="Pepin K.H."/>
            <person name="Johnson M."/>
            <person name="Bhonagiri V."/>
            <person name="Nash W.E."/>
            <person name="Mardis E.R."/>
            <person name="Wilson R.K."/>
        </authorList>
    </citation>
    <scope>NUCLEOTIDE SEQUENCE [LARGE SCALE GENOMIC DNA]</scope>
    <source>
        <strain evidence="4">DSM 10507 / JCM 14656 / S5a33</strain>
    </source>
</reference>
<dbReference type="CDD" id="cd16935">
    <property type="entry name" value="HATPase_AgrC-ComD-like"/>
    <property type="match status" value="1"/>
</dbReference>
<keyword evidence="1" id="KW-1133">Transmembrane helix</keyword>
<evidence type="ECO:0000313" key="3">
    <source>
        <dbReference type="EMBL" id="EEG48794.1"/>
    </source>
</evidence>
<dbReference type="InterPro" id="IPR036890">
    <property type="entry name" value="HATPase_C_sf"/>
</dbReference>
<feature type="transmembrane region" description="Helical" evidence="1">
    <location>
        <begin position="159"/>
        <end position="179"/>
    </location>
</feature>
<dbReference type="PANTHER" id="PTHR40448:SF1">
    <property type="entry name" value="TWO-COMPONENT SENSOR HISTIDINE KINASE"/>
    <property type="match status" value="1"/>
</dbReference>
<dbReference type="GO" id="GO:0042802">
    <property type="term" value="F:identical protein binding"/>
    <property type="evidence" value="ECO:0007669"/>
    <property type="project" value="TreeGrafter"/>
</dbReference>
<dbReference type="PATRIC" id="fig|476272.21.peg.1755"/>
<comment type="caution">
    <text evidence="3">The sequence shown here is derived from an EMBL/GenBank/DDBJ whole genome shotgun (WGS) entry which is preliminary data.</text>
</comment>
<feature type="transmembrane region" description="Helical" evidence="1">
    <location>
        <begin position="185"/>
        <end position="206"/>
    </location>
</feature>
<reference evidence="3 4" key="2">
    <citation type="submission" date="2009-02" db="EMBL/GenBank/DDBJ databases">
        <title>Draft genome sequence of Blautia hydrogenotrophica DSM 10507 (Ruminococcus hydrogenotrophicus DSM 10507).</title>
        <authorList>
            <person name="Sudarsanam P."/>
            <person name="Ley R."/>
            <person name="Guruge J."/>
            <person name="Turnbaugh P.J."/>
            <person name="Mahowald M."/>
            <person name="Liep D."/>
            <person name="Gordon J."/>
        </authorList>
    </citation>
    <scope>NUCLEOTIDE SEQUENCE [LARGE SCALE GENOMIC DNA]</scope>
    <source>
        <strain evidence="4">DSM 10507 / JCM 14656 / S5a33</strain>
    </source>
</reference>
<evidence type="ECO:0000259" key="2">
    <source>
        <dbReference type="Pfam" id="PF14501"/>
    </source>
</evidence>
<dbReference type="Gene3D" id="1.10.287.130">
    <property type="match status" value="1"/>
</dbReference>
<sequence>MLFFTAAGFLIMVLYSYCLYLLLSQLLEFRPSRWARFLALFILIGIANAIIYPRELTGCLICLAGFLLMILACCTGDLAVRFSAVLIFYPIMVSINYLTEDLGFTIWLHLFQENMTPLSENLLSMSMVALRIPFWYLLYRFTAEWLRQIPQNFTRRMWVILDIVCLSSFTGILTTIYHGDMFTSYQTYPACIACIITSLGICRLGALLSKNLRAQMEIQALKYQQVYYEELENNQEQIRKLRHDMKNHLNVLSLLLKEQKDEDAREYLKSLSGEFSANLRLFCKNPTLNAVLNAKYLLACQRQINCQIQTDIEQLGGLDPVVLCSLFANTLDNSIEACEQIPYSSQRRIQLKARCVNGFLSCEIRNSKCNEIVQKNGKFLTGKPDAVSHGYGLQNVQDMVRRCKGTVKISYTDQEFIVTVLLPV</sequence>
<dbReference type="Pfam" id="PF14501">
    <property type="entry name" value="HATPase_c_5"/>
    <property type="match status" value="1"/>
</dbReference>
<dbReference type="eggNOG" id="COG3290">
    <property type="taxonomic scope" value="Bacteria"/>
</dbReference>
<name>C0CN84_BLAHS</name>
<dbReference type="SUPFAM" id="SSF55874">
    <property type="entry name" value="ATPase domain of HSP90 chaperone/DNA topoisomerase II/histidine kinase"/>
    <property type="match status" value="1"/>
</dbReference>
<accession>C0CN84</accession>
<protein>
    <recommendedName>
        <fullName evidence="2">Sensor histidine kinase NatK-like C-terminal domain-containing protein</fullName>
    </recommendedName>
</protein>
<dbReference type="AlphaFoldDB" id="C0CN84"/>
<feature type="transmembrane region" description="Helical" evidence="1">
    <location>
        <begin position="6"/>
        <end position="23"/>
    </location>
</feature>
<dbReference type="Proteomes" id="UP000003100">
    <property type="component" value="Unassembled WGS sequence"/>
</dbReference>
<dbReference type="RefSeq" id="WP_005949592.1">
    <property type="nucleotide sequence ID" value="NZ_CP136423.1"/>
</dbReference>
<evidence type="ECO:0000313" key="4">
    <source>
        <dbReference type="Proteomes" id="UP000003100"/>
    </source>
</evidence>
<keyword evidence="1" id="KW-0812">Transmembrane</keyword>
<dbReference type="InterPro" id="IPR032834">
    <property type="entry name" value="NatK-like_C"/>
</dbReference>
<keyword evidence="4" id="KW-1185">Reference proteome</keyword>
<feature type="transmembrane region" description="Helical" evidence="1">
    <location>
        <begin position="122"/>
        <end position="139"/>
    </location>
</feature>
<feature type="domain" description="Sensor histidine kinase NatK-like C-terminal" evidence="2">
    <location>
        <begin position="319"/>
        <end position="423"/>
    </location>
</feature>
<dbReference type="GeneID" id="86821085"/>
<organism evidence="3 4">
    <name type="scientific">Blautia hydrogenotrophica (strain DSM 10507 / JCM 14656 / S5a33)</name>
    <name type="common">Ruminococcus hydrogenotrophicus</name>
    <dbReference type="NCBI Taxonomy" id="476272"/>
    <lineage>
        <taxon>Bacteria</taxon>
        <taxon>Bacillati</taxon>
        <taxon>Bacillota</taxon>
        <taxon>Clostridia</taxon>
        <taxon>Lachnospirales</taxon>
        <taxon>Lachnospiraceae</taxon>
        <taxon>Blautia</taxon>
    </lineage>
</organism>
<dbReference type="HOGENOM" id="CLU_020211_13_1_9"/>
<dbReference type="PANTHER" id="PTHR40448">
    <property type="entry name" value="TWO-COMPONENT SENSOR HISTIDINE KINASE"/>
    <property type="match status" value="1"/>
</dbReference>
<proteinExistence type="predicted"/>
<gene>
    <name evidence="3" type="ORF">RUMHYD_02322</name>
</gene>
<evidence type="ECO:0000256" key="1">
    <source>
        <dbReference type="SAM" id="Phobius"/>
    </source>
</evidence>